<dbReference type="EMBL" id="JAEHOE010000082">
    <property type="protein sequence ID" value="KAG2488536.1"/>
    <property type="molecule type" value="Genomic_DNA"/>
</dbReference>
<sequence>MAYFKQSYPCVEEPLPSGAIVPAGSLTAAQPSPFAAFRSAVMAAHEHRPRKVAAAVAGLLQKRAVRHVHTHSEAYFLVVDNPGFTPFVWMLEGVKERSLHDLDYESAAEENGISFDRYFPAEEPTGLLPAVRQAVLEELRRQLVGTGMKAEWTWRYLSFGGSKRSYVDLLCISWKFCEIPLPKLAVCSGAPWTAREEGSMAGG</sequence>
<proteinExistence type="predicted"/>
<dbReference type="Proteomes" id="UP000612055">
    <property type="component" value="Unassembled WGS sequence"/>
</dbReference>
<evidence type="ECO:0000313" key="2">
    <source>
        <dbReference type="Proteomes" id="UP000612055"/>
    </source>
</evidence>
<keyword evidence="2" id="KW-1185">Reference proteome</keyword>
<accession>A0A835XR22</accession>
<name>A0A835XR22_9CHLO</name>
<comment type="caution">
    <text evidence="1">The sequence shown here is derived from an EMBL/GenBank/DDBJ whole genome shotgun (WGS) entry which is preliminary data.</text>
</comment>
<gene>
    <name evidence="1" type="ORF">HYH03_012855</name>
</gene>
<reference evidence="1" key="1">
    <citation type="journal article" date="2020" name="bioRxiv">
        <title>Comparative genomics of Chlamydomonas.</title>
        <authorList>
            <person name="Craig R.J."/>
            <person name="Hasan A.R."/>
            <person name="Ness R.W."/>
            <person name="Keightley P.D."/>
        </authorList>
    </citation>
    <scope>NUCLEOTIDE SEQUENCE</scope>
    <source>
        <strain evidence="1">CCAP 11/70</strain>
    </source>
</reference>
<evidence type="ECO:0000313" key="1">
    <source>
        <dbReference type="EMBL" id="KAG2488536.1"/>
    </source>
</evidence>
<protein>
    <submittedName>
        <fullName evidence="1">Uncharacterized protein</fullName>
    </submittedName>
</protein>
<dbReference type="AlphaFoldDB" id="A0A835XR22"/>
<organism evidence="1 2">
    <name type="scientific">Edaphochlamys debaryana</name>
    <dbReference type="NCBI Taxonomy" id="47281"/>
    <lineage>
        <taxon>Eukaryota</taxon>
        <taxon>Viridiplantae</taxon>
        <taxon>Chlorophyta</taxon>
        <taxon>core chlorophytes</taxon>
        <taxon>Chlorophyceae</taxon>
        <taxon>CS clade</taxon>
        <taxon>Chlamydomonadales</taxon>
        <taxon>Chlamydomonadales incertae sedis</taxon>
        <taxon>Edaphochlamys</taxon>
    </lineage>
</organism>